<keyword evidence="9" id="KW-0472">Membrane</keyword>
<dbReference type="InterPro" id="IPR017907">
    <property type="entry name" value="Znf_RING_CS"/>
</dbReference>
<feature type="region of interest" description="Disordered" evidence="12">
    <location>
        <begin position="414"/>
        <end position="441"/>
    </location>
</feature>
<dbReference type="EC" id="2.3.2.27" evidence="11"/>
<dbReference type="GO" id="GO:0006511">
    <property type="term" value="P:ubiquitin-dependent protein catabolic process"/>
    <property type="evidence" value="ECO:0000318"/>
    <property type="project" value="GO_Central"/>
</dbReference>
<feature type="compositionally biased region" description="Low complexity" evidence="12">
    <location>
        <begin position="127"/>
        <end position="137"/>
    </location>
</feature>
<dbReference type="eggNOG" id="KOG0823">
    <property type="taxonomic scope" value="Eukaryota"/>
</dbReference>
<keyword evidence="7 11" id="KW-0833">Ubl conjugation pathway</keyword>
<accession>A0A1U8BNR5</accession>
<dbReference type="PROSITE" id="PS00518">
    <property type="entry name" value="ZF_RING_1"/>
    <property type="match status" value="1"/>
</dbReference>
<evidence type="ECO:0000313" key="15">
    <source>
        <dbReference type="RefSeq" id="XP_010278761.1"/>
    </source>
</evidence>
<comment type="catalytic activity">
    <reaction evidence="1 11">
        <text>S-ubiquitinyl-[E2 ubiquitin-conjugating enzyme]-L-cysteine + [acceptor protein]-L-lysine = [E2 ubiquitin-conjugating enzyme]-L-cysteine + N(6)-ubiquitinyl-[acceptor protein]-L-lysine.</text>
        <dbReference type="EC" id="2.3.2.27"/>
    </reaction>
</comment>
<feature type="region of interest" description="Disordered" evidence="12">
    <location>
        <begin position="151"/>
        <end position="178"/>
    </location>
</feature>
<evidence type="ECO:0000259" key="13">
    <source>
        <dbReference type="PROSITE" id="PS50089"/>
    </source>
</evidence>
<dbReference type="GO" id="GO:0044390">
    <property type="term" value="F:ubiquitin-like protein conjugating enzyme binding"/>
    <property type="evidence" value="ECO:0000318"/>
    <property type="project" value="GO_Central"/>
</dbReference>
<evidence type="ECO:0000256" key="10">
    <source>
        <dbReference type="PROSITE-ProRule" id="PRU00175"/>
    </source>
</evidence>
<dbReference type="SUPFAM" id="SSF57850">
    <property type="entry name" value="RING/U-box"/>
    <property type="match status" value="1"/>
</dbReference>
<dbReference type="RefSeq" id="XP_010278761.1">
    <property type="nucleotide sequence ID" value="XM_010280459.1"/>
</dbReference>
<dbReference type="PANTHER" id="PTHR12313">
    <property type="entry name" value="E3 UBIQUITIN-PROTEIN LIGASE RNF5-RELATED"/>
    <property type="match status" value="1"/>
</dbReference>
<sequence>MADEGNEGQNRRMDLNLYLGLPHSARRRELDLGSDLSLGSLSASGEAEIRGSTEMSHYAEASDSHAPYSPSHASFSPNPQAVEPLDSHENSSFACPDYSSLPSYPSIPQATQSDVEPLVGEGRSHPEYSPYSPSYDSVIPTVEARPEPVGQDMNELTEHSPYSPSYAPASATGNDGSETMVHEGGNHVEYVPYSPSYVPASLSTPGSSGEPLVQEDIPHIPYIPVSPSDQAQHGVSSGLVPEATGFGAHQVTGRGGDTLVRDSPLHRVLLQYPEYRIRRLVESHRRRWPVRRFRSTVPYGLSRNLGAISSENGALRSVTTEESNEENSETQKTNLEGIAAQDSEEGAKEQASGTTNFDCNICLDVAKEPVVTSCGHLFCWPCLYQWLYLHCDHRECPVCKGEVLESKIIPIYGRGNSETGDKQKGQDAGNSDLKIPPRPRGHRFESLRQQIRRPFSQRLEEINSLRLILGGEILNGNLDRQEEPSTQRFVDGASASNRSRRLLSRLVTAQRFHMGDNLESGLDTRRGESSRNAVEVALSYTENGNSPSEGLHGGESRSTPPAIARHGIGFWPRHAFYSVSTSDRLAAMAADLSRMMRRFGNSGNQSGASSSMNPQDSNPNVQGSREATVAADQVSASSTMAVIQDDAGVPVDAPSEPNSGSSSRTLRRRRRNSVSGSVDVDGGVHHARKRRRLN</sequence>
<evidence type="ECO:0000256" key="8">
    <source>
        <dbReference type="ARBA" id="ARBA00022833"/>
    </source>
</evidence>
<evidence type="ECO:0000256" key="1">
    <source>
        <dbReference type="ARBA" id="ARBA00000900"/>
    </source>
</evidence>
<dbReference type="OrthoDB" id="6270329at2759"/>
<comment type="subcellular location">
    <subcellularLocation>
        <location evidence="2">Endomembrane system</location>
    </subcellularLocation>
    <subcellularLocation>
        <location evidence="11">Endoplasmic reticulum membrane</location>
        <topology evidence="11">Single-pass type IV membrane protein</topology>
    </subcellularLocation>
</comment>
<organism evidence="14 15">
    <name type="scientific">Nelumbo nucifera</name>
    <name type="common">Sacred lotus</name>
    <dbReference type="NCBI Taxonomy" id="4432"/>
    <lineage>
        <taxon>Eukaryota</taxon>
        <taxon>Viridiplantae</taxon>
        <taxon>Streptophyta</taxon>
        <taxon>Embryophyta</taxon>
        <taxon>Tracheophyta</taxon>
        <taxon>Spermatophyta</taxon>
        <taxon>Magnoliopsida</taxon>
        <taxon>Proteales</taxon>
        <taxon>Nelumbonaceae</taxon>
        <taxon>Nelumbo</taxon>
    </lineage>
</organism>
<dbReference type="CDD" id="cd16534">
    <property type="entry name" value="RING-HC_RNF5-like"/>
    <property type="match status" value="1"/>
</dbReference>
<evidence type="ECO:0000256" key="6">
    <source>
        <dbReference type="ARBA" id="ARBA00022771"/>
    </source>
</evidence>
<dbReference type="InParanoid" id="A0A1U8BNR5"/>
<comment type="pathway">
    <text evidence="3 11">Protein modification; protein ubiquitination.</text>
</comment>
<evidence type="ECO:0000256" key="12">
    <source>
        <dbReference type="SAM" id="MobiDB-lite"/>
    </source>
</evidence>
<dbReference type="SMART" id="SM00184">
    <property type="entry name" value="RING"/>
    <property type="match status" value="1"/>
</dbReference>
<proteinExistence type="predicted"/>
<keyword evidence="8 11" id="KW-0862">Zinc</keyword>
<dbReference type="GO" id="GO:0016567">
    <property type="term" value="P:protein ubiquitination"/>
    <property type="evidence" value="ECO:0007669"/>
    <property type="project" value="UniProtKB-UniPathway"/>
</dbReference>
<evidence type="ECO:0000256" key="11">
    <source>
        <dbReference type="RuleBase" id="RU369090"/>
    </source>
</evidence>
<dbReference type="Pfam" id="PF00097">
    <property type="entry name" value="zf-C3HC4"/>
    <property type="match status" value="1"/>
</dbReference>
<feature type="compositionally biased region" description="Low complexity" evidence="12">
    <location>
        <begin position="33"/>
        <end position="46"/>
    </location>
</feature>
<reference evidence="15" key="1">
    <citation type="submission" date="2025-08" db="UniProtKB">
        <authorList>
            <consortium name="RefSeq"/>
        </authorList>
    </citation>
    <scope>IDENTIFICATION</scope>
</reference>
<keyword evidence="5 11" id="KW-0479">Metal-binding</keyword>
<dbReference type="InterPro" id="IPR001841">
    <property type="entry name" value="Znf_RING"/>
</dbReference>
<feature type="domain" description="RING-type" evidence="13">
    <location>
        <begin position="359"/>
        <end position="400"/>
    </location>
</feature>
<dbReference type="GO" id="GO:0061630">
    <property type="term" value="F:ubiquitin protein ligase activity"/>
    <property type="evidence" value="ECO:0000318"/>
    <property type="project" value="GO_Central"/>
</dbReference>
<name>A0A1U8BNR5_NELNU</name>
<dbReference type="UniPathway" id="UPA00143"/>
<keyword evidence="4 11" id="KW-0808">Transferase</keyword>
<keyword evidence="11" id="KW-0256">Endoplasmic reticulum</keyword>
<evidence type="ECO:0000256" key="2">
    <source>
        <dbReference type="ARBA" id="ARBA00004308"/>
    </source>
</evidence>
<feature type="region of interest" description="Disordered" evidence="12">
    <location>
        <begin position="541"/>
        <end position="560"/>
    </location>
</feature>
<dbReference type="Proteomes" id="UP000189703">
    <property type="component" value="Unplaced"/>
</dbReference>
<dbReference type="Gene3D" id="3.30.40.10">
    <property type="entry name" value="Zinc/RING finger domain, C3HC4 (zinc finger)"/>
    <property type="match status" value="1"/>
</dbReference>
<dbReference type="STRING" id="4432.A0A1U8BNR5"/>
<feature type="compositionally biased region" description="Low complexity" evidence="12">
    <location>
        <begin position="600"/>
        <end position="613"/>
    </location>
</feature>
<comment type="function">
    <text evidence="11">E3 ubiquitin-protein ligase.</text>
</comment>
<dbReference type="AlphaFoldDB" id="A0A1U8BNR5"/>
<evidence type="ECO:0000313" key="14">
    <source>
        <dbReference type="Proteomes" id="UP000189703"/>
    </source>
</evidence>
<comment type="domain">
    <text evidence="11">The RING-type zinc finger domain is responsible for E3 ligase activity.</text>
</comment>
<dbReference type="InterPro" id="IPR018957">
    <property type="entry name" value="Znf_C3HC4_RING-type"/>
</dbReference>
<evidence type="ECO:0000256" key="3">
    <source>
        <dbReference type="ARBA" id="ARBA00004906"/>
    </source>
</evidence>
<evidence type="ECO:0000256" key="7">
    <source>
        <dbReference type="ARBA" id="ARBA00022786"/>
    </source>
</evidence>
<feature type="region of interest" description="Disordered" evidence="12">
    <location>
        <begin position="32"/>
        <end position="138"/>
    </location>
</feature>
<dbReference type="OMA" id="GVHHARK"/>
<feature type="compositionally biased region" description="Polar residues" evidence="12">
    <location>
        <begin position="100"/>
        <end position="114"/>
    </location>
</feature>
<gene>
    <name evidence="15" type="primary">LOC104612851</name>
</gene>
<feature type="compositionally biased region" description="Polar residues" evidence="12">
    <location>
        <begin position="614"/>
        <end position="625"/>
    </location>
</feature>
<evidence type="ECO:0000256" key="9">
    <source>
        <dbReference type="ARBA" id="ARBA00023136"/>
    </source>
</evidence>
<keyword evidence="6 10" id="KW-0863">Zinc-finger</keyword>
<keyword evidence="14" id="KW-1185">Reference proteome</keyword>
<dbReference type="GO" id="GO:0005789">
    <property type="term" value="C:endoplasmic reticulum membrane"/>
    <property type="evidence" value="ECO:0007669"/>
    <property type="project" value="UniProtKB-SubCell"/>
</dbReference>
<protein>
    <recommendedName>
        <fullName evidence="11">E3 ubiquitin-protein ligase RMA</fullName>
        <ecNumber evidence="11">2.3.2.27</ecNumber>
    </recommendedName>
    <alternativeName>
        <fullName evidence="11">Protein RING membrane-anchor</fullName>
    </alternativeName>
    <alternativeName>
        <fullName evidence="11">RING-type E3 ubiquitin transferase RMA</fullName>
    </alternativeName>
</protein>
<evidence type="ECO:0000256" key="4">
    <source>
        <dbReference type="ARBA" id="ARBA00022679"/>
    </source>
</evidence>
<evidence type="ECO:0000256" key="5">
    <source>
        <dbReference type="ARBA" id="ARBA00022723"/>
    </source>
</evidence>
<dbReference type="GO" id="GO:0008270">
    <property type="term" value="F:zinc ion binding"/>
    <property type="evidence" value="ECO:0007669"/>
    <property type="project" value="UniProtKB-KW"/>
</dbReference>
<dbReference type="PROSITE" id="PS50089">
    <property type="entry name" value="ZF_RING_2"/>
    <property type="match status" value="1"/>
</dbReference>
<feature type="region of interest" description="Disordered" evidence="12">
    <location>
        <begin position="312"/>
        <end position="349"/>
    </location>
</feature>
<dbReference type="GeneID" id="104612851"/>
<dbReference type="KEGG" id="nnu:104612851"/>
<dbReference type="GO" id="GO:0036503">
    <property type="term" value="P:ERAD pathway"/>
    <property type="evidence" value="ECO:0000318"/>
    <property type="project" value="GO_Central"/>
</dbReference>
<feature type="compositionally biased region" description="Basic residues" evidence="12">
    <location>
        <begin position="685"/>
        <end position="694"/>
    </location>
</feature>
<dbReference type="InterPro" id="IPR045103">
    <property type="entry name" value="RNF5/RNF185-like"/>
</dbReference>
<dbReference type="InterPro" id="IPR013083">
    <property type="entry name" value="Znf_RING/FYVE/PHD"/>
</dbReference>
<feature type="region of interest" description="Disordered" evidence="12">
    <location>
        <begin position="598"/>
        <end position="694"/>
    </location>
</feature>
<feature type="compositionally biased region" description="Low complexity" evidence="12">
    <location>
        <begin position="160"/>
        <end position="171"/>
    </location>
</feature>